<evidence type="ECO:0000313" key="9">
    <source>
        <dbReference type="Proteomes" id="UP000012019"/>
    </source>
</evidence>
<dbReference type="RefSeq" id="WP_009725657.1">
    <property type="nucleotide sequence ID" value="NZ_APHR01000014.1"/>
</dbReference>
<dbReference type="PIRSF" id="PIRSF015957">
    <property type="entry name" value="UCP015957"/>
    <property type="match status" value="1"/>
</dbReference>
<dbReference type="Pfam" id="PF04476">
    <property type="entry name" value="4HFCP_synth"/>
    <property type="match status" value="1"/>
</dbReference>
<dbReference type="InterPro" id="IPR007565">
    <property type="entry name" value="4HFCP_synth"/>
</dbReference>
<gene>
    <name evidence="8" type="ORF">MPL1_03103</name>
</gene>
<evidence type="ECO:0000256" key="4">
    <source>
        <dbReference type="ARBA" id="ARBA00023270"/>
    </source>
</evidence>
<comment type="catalytic activity">
    <reaction evidence="6">
        <text>2 D-glyceraldehyde 3-phosphate = 4-(hydroxymethyl)-2-furancarboxaldehyde phosphate + phosphate + 2 H2O</text>
        <dbReference type="Rhea" id="RHEA:43536"/>
        <dbReference type="ChEBI" id="CHEBI:15377"/>
        <dbReference type="ChEBI" id="CHEBI:43474"/>
        <dbReference type="ChEBI" id="CHEBI:59776"/>
        <dbReference type="ChEBI" id="CHEBI:83407"/>
        <dbReference type="EC" id="4.2.3.153"/>
    </reaction>
</comment>
<evidence type="ECO:0000256" key="6">
    <source>
        <dbReference type="ARBA" id="ARBA00047628"/>
    </source>
</evidence>
<comment type="function">
    <text evidence="1">Catalyzes the formation of 4-(hydroxymethyl)-2-furancarboxaldehyde phosphate (4-HFC-P) from two molecules of glyceraldehyde-3-P (GA-3-P).</text>
</comment>
<protein>
    <recommendedName>
        <fullName evidence="2">(5-formylfuran-3-yl)methyl phosphate synthase</fullName>
        <ecNumber evidence="2">4.2.3.153</ecNumber>
    </recommendedName>
    <alternativeName>
        <fullName evidence="5">4-(hydroxymethyl)-2-furancarboxaldehyde-phosphate synthase</fullName>
    </alternativeName>
</protein>
<accession>M7PIU5</accession>
<proteinExistence type="predicted"/>
<dbReference type="EMBL" id="APHR01000014">
    <property type="protein sequence ID" value="EMR13790.1"/>
    <property type="molecule type" value="Genomic_DNA"/>
</dbReference>
<dbReference type="PATRIC" id="fig|1286106.3.peg.620"/>
<name>M7PIU5_9GAMM</name>
<comment type="caution">
    <text evidence="8">The sequence shown here is derived from an EMBL/GenBank/DDBJ whole genome shotgun (WGS) entry which is preliminary data.</text>
</comment>
<evidence type="ECO:0000256" key="2">
    <source>
        <dbReference type="ARBA" id="ARBA00012553"/>
    </source>
</evidence>
<keyword evidence="3" id="KW-0456">Lyase</keyword>
<sequence length="227" mass="24535">MTTRYLASIQSMAEALLIEHQLPDILDMKNPATGALGAMSITEVTEIVRRINGRCLTSATVGDLAMDATVISEALNAMSQSRVDYLKIGLFDDPDLEDCLEALKPQLKQLPQPVIAVLFADQISDASLVPTLAACGFAGVMLDTASKRGQRLTQLWSKTALENFVLQTKQAGMLSGLAGALKFEDITALRPLNADYLGFRSALCDQQQRTAALNPDRLEQLRLALAA</sequence>
<evidence type="ECO:0000256" key="7">
    <source>
        <dbReference type="PIRSR" id="PIRSR015957-1"/>
    </source>
</evidence>
<dbReference type="AlphaFoldDB" id="M7PIU5"/>
<dbReference type="eggNOG" id="COG1891">
    <property type="taxonomic scope" value="Bacteria"/>
</dbReference>
<dbReference type="GO" id="GO:0016829">
    <property type="term" value="F:lyase activity"/>
    <property type="evidence" value="ECO:0007669"/>
    <property type="project" value="UniProtKB-KW"/>
</dbReference>
<evidence type="ECO:0000256" key="3">
    <source>
        <dbReference type="ARBA" id="ARBA00023239"/>
    </source>
</evidence>
<reference evidence="8 9" key="1">
    <citation type="journal article" date="2013" name="Genome Announc.">
        <title>Draft Genome Sequence of Methylophaga lonarensis MPLT, a Haloalkaliphilic (Non-Methane-Utilizing) Methylotroph.</title>
        <authorList>
            <person name="Shetty S.A."/>
            <person name="Marathe N.P."/>
            <person name="Munot H."/>
            <person name="Antony C.P."/>
            <person name="Dhotre D.P."/>
            <person name="Murrell J.C."/>
            <person name="Shouche Y.S."/>
        </authorList>
    </citation>
    <scope>NUCLEOTIDE SEQUENCE [LARGE SCALE GENOMIC DNA]</scope>
    <source>
        <strain evidence="8 9">MPL</strain>
    </source>
</reference>
<organism evidence="8 9">
    <name type="scientific">Methylophaga lonarensis MPL</name>
    <dbReference type="NCBI Taxonomy" id="1286106"/>
    <lineage>
        <taxon>Bacteria</taxon>
        <taxon>Pseudomonadati</taxon>
        <taxon>Pseudomonadota</taxon>
        <taxon>Gammaproteobacteria</taxon>
        <taxon>Thiotrichales</taxon>
        <taxon>Piscirickettsiaceae</taxon>
        <taxon>Methylophaga</taxon>
    </lineage>
</organism>
<evidence type="ECO:0000256" key="1">
    <source>
        <dbReference type="ARBA" id="ARBA00003810"/>
    </source>
</evidence>
<evidence type="ECO:0000256" key="5">
    <source>
        <dbReference type="ARBA" id="ARBA00032523"/>
    </source>
</evidence>
<keyword evidence="4" id="KW-0704">Schiff base</keyword>
<dbReference type="EC" id="4.2.3.153" evidence="2"/>
<keyword evidence="9" id="KW-1185">Reference proteome</keyword>
<evidence type="ECO:0000313" key="8">
    <source>
        <dbReference type="EMBL" id="EMR13790.1"/>
    </source>
</evidence>
<dbReference type="OrthoDB" id="2111523at2"/>
<feature type="active site" description="Proton acceptor" evidence="7">
    <location>
        <position position="87"/>
    </location>
</feature>
<dbReference type="Proteomes" id="UP000012019">
    <property type="component" value="Unassembled WGS sequence"/>
</dbReference>
<feature type="active site" description="Schiff-base intermediate with substrate" evidence="7">
    <location>
        <position position="29"/>
    </location>
</feature>
<dbReference type="STRING" id="1286106.MPL1_03103"/>